<protein>
    <submittedName>
        <fullName evidence="2">Uncharacterized protein</fullName>
    </submittedName>
</protein>
<name>A0AAU8N337_9ACTO</name>
<evidence type="ECO:0000256" key="1">
    <source>
        <dbReference type="SAM" id="MobiDB-lite"/>
    </source>
</evidence>
<dbReference type="RefSeq" id="WP_366180045.1">
    <property type="nucleotide sequence ID" value="NZ_CP159989.1"/>
</dbReference>
<sequence length="250" mass="25450">MRPVPATGRARSGSPPTAPIGALMRLRRVVWRAWWSRGSGFRRAVRALGLLLVSGPISLGLGAATAQASSPVGPHEAHWSTNLDSVVVLVHRPQAFAPLQAFGCVPLLLASHVHEERGMTAVDGERGRVNALTSGAGKGGTSIGPVTQETWLHELAFTSEGALIAWRAIILRPDASVTVGAWQGPPQPTGASAPGATDGPTAAPGPTGPPPAPGTAPGRGAAPATPASTGAWEPDPVDEGETRGTTRAEG</sequence>
<dbReference type="AlphaFoldDB" id="A0AAU8N337"/>
<gene>
    <name evidence="2" type="ORF">ABXS69_07220</name>
</gene>
<feature type="compositionally biased region" description="Low complexity" evidence="1">
    <location>
        <begin position="189"/>
        <end position="205"/>
    </location>
</feature>
<feature type="compositionally biased region" description="Basic and acidic residues" evidence="1">
    <location>
        <begin position="240"/>
        <end position="250"/>
    </location>
</feature>
<evidence type="ECO:0000313" key="2">
    <source>
        <dbReference type="EMBL" id="XCP81789.1"/>
    </source>
</evidence>
<proteinExistence type="predicted"/>
<feature type="region of interest" description="Disordered" evidence="1">
    <location>
        <begin position="181"/>
        <end position="250"/>
    </location>
</feature>
<feature type="compositionally biased region" description="Low complexity" evidence="1">
    <location>
        <begin position="215"/>
        <end position="231"/>
    </location>
</feature>
<reference evidence="2" key="1">
    <citation type="submission" date="2024-05" db="EMBL/GenBank/DDBJ databases">
        <title>Draft genome assemblies of 36 bacteria isolated from hibernating arctic ground squirrels.</title>
        <authorList>
            <person name="McKee H."/>
            <person name="Mullen L."/>
            <person name="Drown D.M."/>
            <person name="Duddleston K.N."/>
        </authorList>
    </citation>
    <scope>NUCLEOTIDE SEQUENCE</scope>
    <source>
        <strain evidence="2">AR004</strain>
    </source>
</reference>
<dbReference type="EMBL" id="CP159989">
    <property type="protein sequence ID" value="XCP81789.1"/>
    <property type="molecule type" value="Genomic_DNA"/>
</dbReference>
<organism evidence="2">
    <name type="scientific">Actinomyces timonensis</name>
    <dbReference type="NCBI Taxonomy" id="1288391"/>
    <lineage>
        <taxon>Bacteria</taxon>
        <taxon>Bacillati</taxon>
        <taxon>Actinomycetota</taxon>
        <taxon>Actinomycetes</taxon>
        <taxon>Actinomycetales</taxon>
        <taxon>Actinomycetaceae</taxon>
        <taxon>Actinomyces</taxon>
    </lineage>
</organism>
<accession>A0AAU8N337</accession>